<dbReference type="STRING" id="1977882.B9T28_14485"/>
<feature type="signal peptide" evidence="1">
    <location>
        <begin position="1"/>
        <end position="18"/>
    </location>
</feature>
<comment type="caution">
    <text evidence="2">The sequence shown here is derived from an EMBL/GenBank/DDBJ whole genome shotgun (WGS) entry which is preliminary data.</text>
</comment>
<proteinExistence type="predicted"/>
<dbReference type="AlphaFoldDB" id="A0A1Y3C6T2"/>
<evidence type="ECO:0008006" key="4">
    <source>
        <dbReference type="Google" id="ProtNLM"/>
    </source>
</evidence>
<dbReference type="RefSeq" id="WP_086204688.1">
    <property type="nucleotide sequence ID" value="NZ_NEGB01000013.1"/>
</dbReference>
<dbReference type="EMBL" id="NEGB01000013">
    <property type="protein sequence ID" value="OTG62440.1"/>
    <property type="molecule type" value="Genomic_DNA"/>
</dbReference>
<name>A0A1Y3C6T2_9GAMM</name>
<evidence type="ECO:0000313" key="3">
    <source>
        <dbReference type="Proteomes" id="UP000242765"/>
    </source>
</evidence>
<organism evidence="2 3">
    <name type="scientific">Acinetobacter silvestris</name>
    <dbReference type="NCBI Taxonomy" id="1977882"/>
    <lineage>
        <taxon>Bacteria</taxon>
        <taxon>Pseudomonadati</taxon>
        <taxon>Pseudomonadota</taxon>
        <taxon>Gammaproteobacteria</taxon>
        <taxon>Moraxellales</taxon>
        <taxon>Moraxellaceae</taxon>
        <taxon>Acinetobacter</taxon>
    </lineage>
</organism>
<evidence type="ECO:0000313" key="2">
    <source>
        <dbReference type="EMBL" id="OTG62440.1"/>
    </source>
</evidence>
<accession>A0A1Y3C6T2</accession>
<feature type="chain" id="PRO_5012147036" description="Lipoprotein" evidence="1">
    <location>
        <begin position="19"/>
        <end position="147"/>
    </location>
</feature>
<dbReference type="OrthoDB" id="9975572at2"/>
<keyword evidence="1" id="KW-0732">Signal</keyword>
<dbReference type="PROSITE" id="PS51257">
    <property type="entry name" value="PROKAR_LIPOPROTEIN"/>
    <property type="match status" value="1"/>
</dbReference>
<protein>
    <recommendedName>
        <fullName evidence="4">Lipoprotein</fullName>
    </recommendedName>
</protein>
<evidence type="ECO:0000256" key="1">
    <source>
        <dbReference type="SAM" id="SignalP"/>
    </source>
</evidence>
<gene>
    <name evidence="2" type="ORF">B9T28_14485</name>
</gene>
<sequence length="147" mass="15963">MKFYKLILAVSVPFILSACESIPNNVQTLGITLNNGIKSINEVLGATGSTSNTSTGQTKTASQSAMLTKEQCQNSKGKTKVQIEKMAHETLTDARADMLNSIAVTYNFQISDQVSRYGFDSRFKAICSLTFEGNQSSSKVLHWSIVG</sequence>
<reference evidence="2 3" key="1">
    <citation type="submission" date="2017-04" db="EMBL/GenBank/DDBJ databases">
        <title>High diversity of culturable Acinetobacter species in natural soil and water ecosystems.</title>
        <authorList>
            <person name="Nemec A."/>
            <person name="Radolfova-Krizova L."/>
        </authorList>
    </citation>
    <scope>NUCLEOTIDE SEQUENCE [LARGE SCALE GENOMIC DNA]</scope>
    <source>
        <strain evidence="2 3">ANC 4999</strain>
    </source>
</reference>
<dbReference type="Proteomes" id="UP000242765">
    <property type="component" value="Unassembled WGS sequence"/>
</dbReference>
<keyword evidence="3" id="KW-1185">Reference proteome</keyword>